<comment type="similarity">
    <text evidence="4">Belongs to the HSF family.</text>
</comment>
<evidence type="ECO:0000256" key="3">
    <source>
        <dbReference type="ARBA" id="ARBA00023242"/>
    </source>
</evidence>
<dbReference type="GO" id="GO:0005634">
    <property type="term" value="C:nucleus"/>
    <property type="evidence" value="ECO:0007669"/>
    <property type="project" value="UniProtKB-SubCell"/>
</dbReference>
<feature type="region of interest" description="Disordered" evidence="5">
    <location>
        <begin position="474"/>
        <end position="503"/>
    </location>
</feature>
<dbReference type="GO" id="GO:0043565">
    <property type="term" value="F:sequence-specific DNA binding"/>
    <property type="evidence" value="ECO:0007669"/>
    <property type="project" value="InterPro"/>
</dbReference>
<proteinExistence type="inferred from homology"/>
<keyword evidence="8" id="KW-1185">Reference proteome</keyword>
<accession>A0A9N8H316</accession>
<dbReference type="InterPro" id="IPR036388">
    <property type="entry name" value="WH-like_DNA-bd_sf"/>
</dbReference>
<gene>
    <name evidence="7" type="ORF">SEMRO_78_G042330.1</name>
</gene>
<dbReference type="Pfam" id="PF00447">
    <property type="entry name" value="HSF_DNA-bind"/>
    <property type="match status" value="1"/>
</dbReference>
<feature type="region of interest" description="Disordered" evidence="5">
    <location>
        <begin position="1"/>
        <end position="64"/>
    </location>
</feature>
<dbReference type="SMART" id="SM00415">
    <property type="entry name" value="HSF"/>
    <property type="match status" value="1"/>
</dbReference>
<evidence type="ECO:0000313" key="8">
    <source>
        <dbReference type="Proteomes" id="UP001153069"/>
    </source>
</evidence>
<keyword evidence="2 7" id="KW-0238">DNA-binding</keyword>
<organism evidence="7 8">
    <name type="scientific">Seminavis robusta</name>
    <dbReference type="NCBI Taxonomy" id="568900"/>
    <lineage>
        <taxon>Eukaryota</taxon>
        <taxon>Sar</taxon>
        <taxon>Stramenopiles</taxon>
        <taxon>Ochrophyta</taxon>
        <taxon>Bacillariophyta</taxon>
        <taxon>Bacillariophyceae</taxon>
        <taxon>Bacillariophycidae</taxon>
        <taxon>Naviculales</taxon>
        <taxon>Naviculaceae</taxon>
        <taxon>Seminavis</taxon>
    </lineage>
</organism>
<keyword evidence="3" id="KW-0539">Nucleus</keyword>
<dbReference type="Gene3D" id="1.10.10.10">
    <property type="entry name" value="Winged helix-like DNA-binding domain superfamily/Winged helix DNA-binding domain"/>
    <property type="match status" value="1"/>
</dbReference>
<dbReference type="InterPro" id="IPR000232">
    <property type="entry name" value="HSF_DNA-bd"/>
</dbReference>
<dbReference type="GO" id="GO:0003700">
    <property type="term" value="F:DNA-binding transcription factor activity"/>
    <property type="evidence" value="ECO:0007669"/>
    <property type="project" value="InterPro"/>
</dbReference>
<feature type="domain" description="HSF-type DNA-binding" evidence="6">
    <location>
        <begin position="65"/>
        <end position="169"/>
    </location>
</feature>
<evidence type="ECO:0000256" key="2">
    <source>
        <dbReference type="ARBA" id="ARBA00023125"/>
    </source>
</evidence>
<evidence type="ECO:0000313" key="7">
    <source>
        <dbReference type="EMBL" id="CAB9500198.1"/>
    </source>
</evidence>
<dbReference type="SUPFAM" id="SSF46785">
    <property type="entry name" value="Winged helix' DNA-binding domain"/>
    <property type="match status" value="1"/>
</dbReference>
<feature type="compositionally biased region" description="Polar residues" evidence="5">
    <location>
        <begin position="174"/>
        <end position="183"/>
    </location>
</feature>
<comment type="caution">
    <text evidence="7">The sequence shown here is derived from an EMBL/GenBank/DDBJ whole genome shotgun (WGS) entry which is preliminary data.</text>
</comment>
<sequence>MASSDEESSSPPDEKGAQLEGVLPDHGVQAKGSRNQASLKLDSPEPLSDSKKAAQSKGSELVGTGSKRFPDRLYELLNNEAAPSSLYWLPGGKAFAIEQVTFAKEVLDKYFQATKFASFVRRLHKWGFRRETRGFRKEIGPELSRSVIAFCHDQFQKDDPELVLQMEEAAKKQPPSQKGTGARNSPAPGSPRKRKSSMSSQNSGSSSDLVGEDPRSAQRPRHQAPPVGSERAYGTSAQMIQEAKQDLQQAAVPSVASLQPGAAGGLEANVAPERIADPTTPGQPGRVQTLEHQLLLQNLRSNALQHQDHENALELLLRNQQQSDSVLQRSIITTASLAQQRQLQEHEIQEQQRRAALVAAATSGQGILDNQAFLDADRILQLRRSASASQLGQQLPSLPLAQQNLPGSLLSQLDSARMPQLPPQLDASRIPQLSSQLDPSRLSQLQSQLDASRSPQMPSRDNNSQLMETLLLLELQRQQQQGGQQGAPGQNPQNPNRQFPPFR</sequence>
<dbReference type="OrthoDB" id="49295at2759"/>
<reference evidence="7" key="1">
    <citation type="submission" date="2020-06" db="EMBL/GenBank/DDBJ databases">
        <authorList>
            <consortium name="Plant Systems Biology data submission"/>
        </authorList>
    </citation>
    <scope>NUCLEOTIDE SEQUENCE</scope>
    <source>
        <strain evidence="7">D6</strain>
    </source>
</reference>
<protein>
    <submittedName>
        <fullName evidence="7">HSF-type DNA-binding</fullName>
    </submittedName>
</protein>
<dbReference type="PANTHER" id="PTHR10015:SF206">
    <property type="entry name" value="HSF-TYPE DNA-BINDING DOMAIN-CONTAINING PROTEIN"/>
    <property type="match status" value="1"/>
</dbReference>
<evidence type="ECO:0000259" key="6">
    <source>
        <dbReference type="SMART" id="SM00415"/>
    </source>
</evidence>
<dbReference type="InterPro" id="IPR036390">
    <property type="entry name" value="WH_DNA-bd_sf"/>
</dbReference>
<feature type="compositionally biased region" description="Low complexity" evidence="5">
    <location>
        <begin position="197"/>
        <end position="207"/>
    </location>
</feature>
<evidence type="ECO:0000256" key="5">
    <source>
        <dbReference type="SAM" id="MobiDB-lite"/>
    </source>
</evidence>
<dbReference type="EMBL" id="CAICTM010000077">
    <property type="protein sequence ID" value="CAB9500198.1"/>
    <property type="molecule type" value="Genomic_DNA"/>
</dbReference>
<comment type="subcellular location">
    <subcellularLocation>
        <location evidence="1">Nucleus</location>
    </subcellularLocation>
</comment>
<dbReference type="PANTHER" id="PTHR10015">
    <property type="entry name" value="HEAT SHOCK TRANSCRIPTION FACTOR"/>
    <property type="match status" value="1"/>
</dbReference>
<feature type="region of interest" description="Disordered" evidence="5">
    <location>
        <begin position="169"/>
        <end position="235"/>
    </location>
</feature>
<evidence type="ECO:0000256" key="1">
    <source>
        <dbReference type="ARBA" id="ARBA00004123"/>
    </source>
</evidence>
<dbReference type="Proteomes" id="UP001153069">
    <property type="component" value="Unassembled WGS sequence"/>
</dbReference>
<dbReference type="AlphaFoldDB" id="A0A9N8H316"/>
<evidence type="ECO:0000256" key="4">
    <source>
        <dbReference type="RuleBase" id="RU004020"/>
    </source>
</evidence>
<name>A0A9N8H316_9STRA</name>
<feature type="region of interest" description="Disordered" evidence="5">
    <location>
        <begin position="434"/>
        <end position="462"/>
    </location>
</feature>